<accession>A0A367QSB7</accession>
<keyword evidence="1" id="KW-0472">Membrane</keyword>
<name>A0A367QSB7_9NOSO</name>
<proteinExistence type="predicted"/>
<dbReference type="EMBL" id="LXQD01000306">
    <property type="protein sequence ID" value="RCJ27118.1"/>
    <property type="molecule type" value="Genomic_DNA"/>
</dbReference>
<sequence length="262" mass="29812">MWLLSRQAVFGSFIVCLCMLGIGLIQFPKLQKLLDSQQVTSLEILEKDVKAENLRLNFLKKMPSFGYDNLIADWVYLNFLQYFGDDEVRAKTGYNLSPEYFEVIIERDPRFLEAYLGLSTSTSLYAAMPERTINLIEKGLKSLSPQVQEKSYYVWRYKAIDELLFLGNSQAAQESFLMAAKWASQFSDEESKYVAATSLKTAEFLSQNPNSKYAQIATWAMILSNQVDKYTRQRAINAIEALGGKIVTTPEGAQKVIFPPKD</sequence>
<dbReference type="AlphaFoldDB" id="A0A367QSB7"/>
<evidence type="ECO:0000313" key="2">
    <source>
        <dbReference type="EMBL" id="RCJ27118.1"/>
    </source>
</evidence>
<comment type="caution">
    <text evidence="2">The sequence shown here is derived from an EMBL/GenBank/DDBJ whole genome shotgun (WGS) entry which is preliminary data.</text>
</comment>
<keyword evidence="3" id="KW-1185">Reference proteome</keyword>
<reference evidence="2" key="1">
    <citation type="submission" date="2016-04" db="EMBL/GenBank/DDBJ databases">
        <authorList>
            <person name="Tabuchi Yagui T.R."/>
        </authorList>
    </citation>
    <scope>NUCLEOTIDE SEQUENCE [LARGE SCALE GENOMIC DNA]</scope>
    <source>
        <strain evidence="2">NIES-26</strain>
    </source>
</reference>
<keyword evidence="1" id="KW-0812">Transmembrane</keyword>
<keyword evidence="1" id="KW-1133">Transmembrane helix</keyword>
<feature type="transmembrane region" description="Helical" evidence="1">
    <location>
        <begin position="6"/>
        <end position="27"/>
    </location>
</feature>
<gene>
    <name evidence="2" type="ORF">A6770_02870</name>
</gene>
<evidence type="ECO:0000256" key="1">
    <source>
        <dbReference type="SAM" id="Phobius"/>
    </source>
</evidence>
<protein>
    <submittedName>
        <fullName evidence="2">Uncharacterized protein</fullName>
    </submittedName>
</protein>
<organism evidence="2 3">
    <name type="scientific">Nostoc minutum NIES-26</name>
    <dbReference type="NCBI Taxonomy" id="1844469"/>
    <lineage>
        <taxon>Bacteria</taxon>
        <taxon>Bacillati</taxon>
        <taxon>Cyanobacteriota</taxon>
        <taxon>Cyanophyceae</taxon>
        <taxon>Nostocales</taxon>
        <taxon>Nostocaceae</taxon>
        <taxon>Nostoc</taxon>
    </lineage>
</organism>
<dbReference type="Proteomes" id="UP000252107">
    <property type="component" value="Unassembled WGS sequence"/>
</dbReference>
<evidence type="ECO:0000313" key="3">
    <source>
        <dbReference type="Proteomes" id="UP000252107"/>
    </source>
</evidence>